<feature type="region of interest" description="Disordered" evidence="1">
    <location>
        <begin position="1"/>
        <end position="34"/>
    </location>
</feature>
<evidence type="ECO:0000313" key="2">
    <source>
        <dbReference type="EMBL" id="CAB4176061.1"/>
    </source>
</evidence>
<reference evidence="3" key="1">
    <citation type="submission" date="2020-05" db="EMBL/GenBank/DDBJ databases">
        <authorList>
            <person name="Chiriac C."/>
            <person name="Salcher M."/>
            <person name="Ghai R."/>
            <person name="Kavagutti S V."/>
        </authorList>
    </citation>
    <scope>NUCLEOTIDE SEQUENCE</scope>
</reference>
<protein>
    <submittedName>
        <fullName evidence="3">Uncharacterized protein</fullName>
    </submittedName>
</protein>
<accession>A0A6J5S9D5</accession>
<name>A0A6J5S9D5_9CAUD</name>
<evidence type="ECO:0000313" key="3">
    <source>
        <dbReference type="EMBL" id="CAB4210351.1"/>
    </source>
</evidence>
<dbReference type="EMBL" id="LR796943">
    <property type="protein sequence ID" value="CAB4176061.1"/>
    <property type="molecule type" value="Genomic_DNA"/>
</dbReference>
<dbReference type="EMBL" id="LR797536">
    <property type="protein sequence ID" value="CAB4223471.1"/>
    <property type="molecule type" value="Genomic_DNA"/>
</dbReference>
<sequence>MTADAALTKSAAQTRRLRMVGDSPDDSRESNDFYPTPPMATDALLAVESFDGDIWEPACGDGAISKVLEAKGYRVISSDLVDRGYGETGTDFLFEFAPRTKHIITNPPFKLAVQFIDKSLALTTGKVAMLLRITALEGIERRKMFEKTPLARVWIFSKRITFARGGVESHGGGMLAFAWFVWEHGYTGKPTLGWI</sequence>
<evidence type="ECO:0000256" key="1">
    <source>
        <dbReference type="SAM" id="MobiDB-lite"/>
    </source>
</evidence>
<organism evidence="3">
    <name type="scientific">uncultured Caudovirales phage</name>
    <dbReference type="NCBI Taxonomy" id="2100421"/>
    <lineage>
        <taxon>Viruses</taxon>
        <taxon>Duplodnaviria</taxon>
        <taxon>Heunggongvirae</taxon>
        <taxon>Uroviricota</taxon>
        <taxon>Caudoviricetes</taxon>
        <taxon>Peduoviridae</taxon>
        <taxon>Maltschvirus</taxon>
        <taxon>Maltschvirus maltsch</taxon>
    </lineage>
</organism>
<gene>
    <name evidence="3" type="ORF">UFOVP1425_4</name>
    <name evidence="4" type="ORF">UFOVP1672_66</name>
    <name evidence="2" type="ORF">UFOVP988_4</name>
</gene>
<evidence type="ECO:0000313" key="4">
    <source>
        <dbReference type="EMBL" id="CAB4223471.1"/>
    </source>
</evidence>
<dbReference type="EMBL" id="LR797367">
    <property type="protein sequence ID" value="CAB4210351.1"/>
    <property type="molecule type" value="Genomic_DNA"/>
</dbReference>
<proteinExistence type="predicted"/>